<comment type="subcellular location">
    <subcellularLocation>
        <location evidence="1">Membrane</location>
        <topology evidence="1">Multi-pass membrane protein</topology>
    </subcellularLocation>
</comment>
<evidence type="ECO:0000256" key="1">
    <source>
        <dbReference type="ARBA" id="ARBA00004141"/>
    </source>
</evidence>
<evidence type="ECO:0000256" key="9">
    <source>
        <dbReference type="RuleBase" id="RU000488"/>
    </source>
</evidence>
<feature type="repeat" description="Solcar" evidence="8">
    <location>
        <begin position="210"/>
        <end position="299"/>
    </location>
</feature>
<dbReference type="FunFam" id="1.50.40.10:FF:000090">
    <property type="entry name" value="Folate transporter 1, chloroplastic"/>
    <property type="match status" value="1"/>
</dbReference>
<gene>
    <name evidence="11" type="ORF">EPI10_020111</name>
</gene>
<evidence type="ECO:0000256" key="8">
    <source>
        <dbReference type="PROSITE-ProRule" id="PRU00282"/>
    </source>
</evidence>
<dbReference type="SUPFAM" id="SSF103506">
    <property type="entry name" value="Mitochondrial carrier"/>
    <property type="match status" value="1"/>
</dbReference>
<keyword evidence="4 8" id="KW-0812">Transmembrane</keyword>
<protein>
    <submittedName>
        <fullName evidence="11">Folate transporter 1, chloroplastic isoform X2</fullName>
    </submittedName>
</protein>
<evidence type="ECO:0000256" key="5">
    <source>
        <dbReference type="ARBA" id="ARBA00022737"/>
    </source>
</evidence>
<dbReference type="Gene3D" id="1.50.40.10">
    <property type="entry name" value="Mitochondrial carrier domain"/>
    <property type="match status" value="1"/>
</dbReference>
<keyword evidence="12" id="KW-1185">Reference proteome</keyword>
<comment type="similarity">
    <text evidence="2 9">Belongs to the mitochondrial carrier (TC 2.A.29) family.</text>
</comment>
<dbReference type="PANTHER" id="PTHR45683">
    <property type="entry name" value="MITOCHONDRIAL NICOTINAMIDE ADENINE DINUCLEOTIDE TRANSPORTER 1-RELATED-RELATED"/>
    <property type="match status" value="1"/>
</dbReference>
<dbReference type="AlphaFoldDB" id="A0A5B6WEA8"/>
<keyword evidence="5" id="KW-0677">Repeat</keyword>
<comment type="caution">
    <text evidence="11">The sequence shown here is derived from an EMBL/GenBank/DDBJ whole genome shotgun (WGS) entry which is preliminary data.</text>
</comment>
<feature type="repeat" description="Solcar" evidence="8">
    <location>
        <begin position="5"/>
        <end position="95"/>
    </location>
</feature>
<dbReference type="OrthoDB" id="269120at2759"/>
<keyword evidence="6 10" id="KW-1133">Transmembrane helix</keyword>
<dbReference type="GO" id="GO:0015215">
    <property type="term" value="F:nucleotide transmembrane transporter activity"/>
    <property type="evidence" value="ECO:0007669"/>
    <property type="project" value="UniProtKB-ARBA"/>
</dbReference>
<proteinExistence type="inferred from homology"/>
<dbReference type="Proteomes" id="UP000325315">
    <property type="component" value="Unassembled WGS sequence"/>
</dbReference>
<dbReference type="EMBL" id="SMMG02000003">
    <property type="protein sequence ID" value="KAA3479616.1"/>
    <property type="molecule type" value="Genomic_DNA"/>
</dbReference>
<dbReference type="InterPro" id="IPR002067">
    <property type="entry name" value="MCP"/>
</dbReference>
<name>A0A5B6WEA8_9ROSI</name>
<sequence>MSLSQWQWETATAGAVAGFATVAAMYPLDIVRTRFQVNDGRVTNFPAYKNTAHAIFTITRLEGLKGLYAGFFPAVLGSTVSWGLYFFFYGRAKQRYSKNREEKLSSGHHLASAAEAGALVSLCTNPIWLIKTRLQLQNPLHQSRRYSGIYDALRTILREEGWTALYKGLGPGLLMVSHGAIQFTAYEELRRIMVDYKEKKQKSEGACNLLNSFDYALLGGSSKIAAILITYPFQVIRTRAQQRPSKEGIPRYMNSWHVVKETARFEGIRGFYKGITPNLLKNVPASSITFIVYENVLKLLRPKRRND</sequence>
<evidence type="ECO:0000256" key="7">
    <source>
        <dbReference type="ARBA" id="ARBA00023136"/>
    </source>
</evidence>
<reference evidence="12" key="1">
    <citation type="journal article" date="2019" name="Plant Biotechnol. J.">
        <title>Genome sequencing of the Australian wild diploid species Gossypium australe highlights disease resistance and delayed gland morphogenesis.</title>
        <authorList>
            <person name="Cai Y."/>
            <person name="Cai X."/>
            <person name="Wang Q."/>
            <person name="Wang P."/>
            <person name="Zhang Y."/>
            <person name="Cai C."/>
            <person name="Xu Y."/>
            <person name="Wang K."/>
            <person name="Zhou Z."/>
            <person name="Wang C."/>
            <person name="Geng S."/>
            <person name="Li B."/>
            <person name="Dong Q."/>
            <person name="Hou Y."/>
            <person name="Wang H."/>
            <person name="Ai P."/>
            <person name="Liu Z."/>
            <person name="Yi F."/>
            <person name="Sun M."/>
            <person name="An G."/>
            <person name="Cheng J."/>
            <person name="Zhang Y."/>
            <person name="Shi Q."/>
            <person name="Xie Y."/>
            <person name="Shi X."/>
            <person name="Chang Y."/>
            <person name="Huang F."/>
            <person name="Chen Y."/>
            <person name="Hong S."/>
            <person name="Mi L."/>
            <person name="Sun Q."/>
            <person name="Zhang L."/>
            <person name="Zhou B."/>
            <person name="Peng R."/>
            <person name="Zhang X."/>
            <person name="Liu F."/>
        </authorList>
    </citation>
    <scope>NUCLEOTIDE SEQUENCE [LARGE SCALE GENOMIC DNA]</scope>
    <source>
        <strain evidence="12">cv. PA1801</strain>
    </source>
</reference>
<dbReference type="GO" id="GO:0016020">
    <property type="term" value="C:membrane"/>
    <property type="evidence" value="ECO:0007669"/>
    <property type="project" value="UniProtKB-SubCell"/>
</dbReference>
<evidence type="ECO:0000256" key="3">
    <source>
        <dbReference type="ARBA" id="ARBA00022448"/>
    </source>
</evidence>
<dbReference type="InterPro" id="IPR023395">
    <property type="entry name" value="MCP_dom_sf"/>
</dbReference>
<accession>A0A5B6WEA8</accession>
<evidence type="ECO:0000256" key="6">
    <source>
        <dbReference type="ARBA" id="ARBA00022989"/>
    </source>
</evidence>
<evidence type="ECO:0000313" key="11">
    <source>
        <dbReference type="EMBL" id="KAA3479616.1"/>
    </source>
</evidence>
<keyword evidence="7 8" id="KW-0472">Membrane</keyword>
<dbReference type="InterPro" id="IPR044712">
    <property type="entry name" value="SLC25A32-like"/>
</dbReference>
<dbReference type="PROSITE" id="PS50920">
    <property type="entry name" value="SOLCAR"/>
    <property type="match status" value="3"/>
</dbReference>
<dbReference type="PRINTS" id="PR00926">
    <property type="entry name" value="MITOCARRIER"/>
</dbReference>
<keyword evidence="3 9" id="KW-0813">Transport</keyword>
<evidence type="ECO:0000256" key="2">
    <source>
        <dbReference type="ARBA" id="ARBA00006375"/>
    </source>
</evidence>
<evidence type="ECO:0000313" key="12">
    <source>
        <dbReference type="Proteomes" id="UP000325315"/>
    </source>
</evidence>
<dbReference type="Pfam" id="PF00153">
    <property type="entry name" value="Mito_carr"/>
    <property type="match status" value="3"/>
</dbReference>
<feature type="repeat" description="Solcar" evidence="8">
    <location>
        <begin position="104"/>
        <end position="192"/>
    </location>
</feature>
<evidence type="ECO:0000256" key="10">
    <source>
        <dbReference type="SAM" id="Phobius"/>
    </source>
</evidence>
<organism evidence="11 12">
    <name type="scientific">Gossypium australe</name>
    <dbReference type="NCBI Taxonomy" id="47621"/>
    <lineage>
        <taxon>Eukaryota</taxon>
        <taxon>Viridiplantae</taxon>
        <taxon>Streptophyta</taxon>
        <taxon>Embryophyta</taxon>
        <taxon>Tracheophyta</taxon>
        <taxon>Spermatophyta</taxon>
        <taxon>Magnoliopsida</taxon>
        <taxon>eudicotyledons</taxon>
        <taxon>Gunneridae</taxon>
        <taxon>Pentapetalae</taxon>
        <taxon>rosids</taxon>
        <taxon>malvids</taxon>
        <taxon>Malvales</taxon>
        <taxon>Malvaceae</taxon>
        <taxon>Malvoideae</taxon>
        <taxon>Gossypium</taxon>
    </lineage>
</organism>
<dbReference type="FunFam" id="1.50.40.10:FF:000073">
    <property type="entry name" value="folate transporter 1, chloroplastic isoform X1"/>
    <property type="match status" value="1"/>
</dbReference>
<feature type="transmembrane region" description="Helical" evidence="10">
    <location>
        <begin position="67"/>
        <end position="89"/>
    </location>
</feature>
<dbReference type="InterPro" id="IPR018108">
    <property type="entry name" value="MCP_transmembrane"/>
</dbReference>
<evidence type="ECO:0000256" key="4">
    <source>
        <dbReference type="ARBA" id="ARBA00022692"/>
    </source>
</evidence>